<feature type="compositionally biased region" description="Basic and acidic residues" evidence="1">
    <location>
        <begin position="254"/>
        <end position="263"/>
    </location>
</feature>
<sequence>MAEEEGYDKDSAARELDPNRSGVSNQDVGWLARGNSLRSKDKGTRTRNRSTSLPTQHSPRSSISEPSLAPIKSGGSPRVPSPPPEEKKKLSDEYLENGVRCSQDDNGLISKPLSNKRPVILTNSPPMSSAEFPPATKATSGGSTVQRKPSWFQSLSSKFHHSDQQQQQQQQPQSAENAPTPAPPKLNTDNAISEGSCQSPGRRPSDTSTASVQRGGSLMTRLRRLSRTSTSNLAGSPTAVASPTASTSSVNRSSSEDKTDHRVVLNKNPTKKEYKVPELEGVLPKRVMFSEDVFKNDPPQQIPSRNPKKGNIEVSPNGEISRRSSNVCSLSPLNLSSSPTQTHYVLPKNYASTAHQASLTAHESAIRIANALRSGPGSGLGGGRLRDKFLPSSHSNASNDPLDEDTDDDEASATVQGNFDVKNVAEVDKPMTPKGGFDTTNKTEEEATSTTSANSSSTAVSRPHNLEDIYTRCCHLREILPIPATLKQVKGHKAPMDMIRLMNPKPTLIEILSFSDFLNIVPIQMIVLDNCSLSNEMLEILFSSIRNAPALFKLSLRNVIMEDEGWKYFCSFLCENQSLMTLDLSIQTDAKRCKLKPSANRSNVDWRLFTKALVSRGGIQELMLNGCMVPEAELDNMIMEACPRTRKLGLALNGLQCEDMDVLCRWISQPSTTCEGLDLGGNDLGSCVARITEFVSQSKDLMFLSLNSTNLRDCDEAEALLNELCKLPQLRYLDLSSNADLFPGFTKPLASKLPEFEDLRRIHLDSCNLSSDSTVQLAESFSLCPRLVYISLLNNREIEGTAAAALVMAVDMSSTIYTLEVDSDLIQPTVKKRLAHFCLVNMEHIIKGKLCKPRDGEKEADLDERELFESGNELAKAVGEILQGNNDPDDLNCSKVTDAMIRRARTIRQWVQNSLDKLLSRKGDKGGLDPQSKESLIRLIFLDGNLEKVLDMYDKSMEKRASTTDRSLVGQMHEKTKSLANGIGAATMDQADNTELQIAPIEENKTSISRRSSSASLQARAQEKEEGEVHKLGTFITKHRQHEDPEMDPDHAQQVLPSGEQLREAILAAKGSQSIHTLIEKVKQLHKPELEKILGEVETLGSKSSENASSDDPEQDSNEEVDEEVLDTVINDLTKVLSRQ</sequence>
<dbReference type="PANTHER" id="PTHR24109:SF3">
    <property type="entry name" value="LEUCINE-RICH REPEAT-CONTAINING PROTEIN 31"/>
    <property type="match status" value="1"/>
</dbReference>
<evidence type="ECO:0000313" key="3">
    <source>
        <dbReference type="Proteomes" id="UP000761534"/>
    </source>
</evidence>
<organism evidence="2 3">
    <name type="scientific">Trichomonascus ciferrii</name>
    <dbReference type="NCBI Taxonomy" id="44093"/>
    <lineage>
        <taxon>Eukaryota</taxon>
        <taxon>Fungi</taxon>
        <taxon>Dikarya</taxon>
        <taxon>Ascomycota</taxon>
        <taxon>Saccharomycotina</taxon>
        <taxon>Dipodascomycetes</taxon>
        <taxon>Dipodascales</taxon>
        <taxon>Trichomonascaceae</taxon>
        <taxon>Trichomonascus</taxon>
        <taxon>Trichomonascus ciferrii complex</taxon>
    </lineage>
</organism>
<dbReference type="InterPro" id="IPR042419">
    <property type="entry name" value="LRC31"/>
</dbReference>
<dbReference type="Proteomes" id="UP000761534">
    <property type="component" value="Unassembled WGS sequence"/>
</dbReference>
<gene>
    <name evidence="2" type="ORF">TRICI_002558</name>
</gene>
<keyword evidence="3" id="KW-1185">Reference proteome</keyword>
<proteinExistence type="predicted"/>
<feature type="compositionally biased region" description="Low complexity" evidence="1">
    <location>
        <begin position="164"/>
        <end position="173"/>
    </location>
</feature>
<feature type="compositionally biased region" description="Polar residues" evidence="1">
    <location>
        <begin position="187"/>
        <end position="199"/>
    </location>
</feature>
<evidence type="ECO:0000256" key="1">
    <source>
        <dbReference type="SAM" id="MobiDB-lite"/>
    </source>
</evidence>
<feature type="compositionally biased region" description="Basic and acidic residues" evidence="1">
    <location>
        <begin position="8"/>
        <end position="18"/>
    </location>
</feature>
<dbReference type="VEuPathDB" id="FungiDB:TRICI_002558"/>
<feature type="compositionally biased region" description="Polar residues" evidence="1">
    <location>
        <begin position="49"/>
        <end position="65"/>
    </location>
</feature>
<dbReference type="Gene3D" id="3.80.10.10">
    <property type="entry name" value="Ribonuclease Inhibitor"/>
    <property type="match status" value="3"/>
</dbReference>
<name>A0A642V673_9ASCO</name>
<dbReference type="PANTHER" id="PTHR24109">
    <property type="entry name" value="LEUCINE-RICH REPEAT-CONTAINING PROTEIN 31"/>
    <property type="match status" value="1"/>
</dbReference>
<accession>A0A642V673</accession>
<protein>
    <submittedName>
        <fullName evidence="2">Uncharacterized protein</fullName>
    </submittedName>
</protein>
<feature type="region of interest" description="Disordered" evidence="1">
    <location>
        <begin position="375"/>
        <end position="461"/>
    </location>
</feature>
<feature type="compositionally biased region" description="Polar residues" evidence="1">
    <location>
        <begin position="137"/>
        <end position="157"/>
    </location>
</feature>
<dbReference type="EMBL" id="SWFS01000179">
    <property type="protein sequence ID" value="KAA8915201.1"/>
    <property type="molecule type" value="Genomic_DNA"/>
</dbReference>
<feature type="compositionally biased region" description="Acidic residues" evidence="1">
    <location>
        <begin position="1109"/>
        <end position="1126"/>
    </location>
</feature>
<feature type="compositionally biased region" description="Acidic residues" evidence="1">
    <location>
        <begin position="401"/>
        <end position="411"/>
    </location>
</feature>
<dbReference type="AlphaFoldDB" id="A0A642V673"/>
<reference evidence="2" key="1">
    <citation type="journal article" date="2019" name="G3 (Bethesda)">
        <title>Genome Assemblies of Two Rare Opportunistic Yeast Pathogens: Diutina rugosa (syn. Candida rugosa) and Trichomonascus ciferrii (syn. Candida ciferrii).</title>
        <authorList>
            <person name="Mixao V."/>
            <person name="Saus E."/>
            <person name="Hansen A.P."/>
            <person name="Lass-Florl C."/>
            <person name="Gabaldon T."/>
        </authorList>
    </citation>
    <scope>NUCLEOTIDE SEQUENCE</scope>
    <source>
        <strain evidence="2">CBS 4856</strain>
    </source>
</reference>
<feature type="region of interest" description="Disordered" evidence="1">
    <location>
        <begin position="1"/>
        <end position="272"/>
    </location>
</feature>
<dbReference type="InterPro" id="IPR032675">
    <property type="entry name" value="LRR_dom_sf"/>
</dbReference>
<comment type="caution">
    <text evidence="2">The sequence shown here is derived from an EMBL/GenBank/DDBJ whole genome shotgun (WGS) entry which is preliminary data.</text>
</comment>
<feature type="compositionally biased region" description="Low complexity" evidence="1">
    <location>
        <begin position="227"/>
        <end position="253"/>
    </location>
</feature>
<feature type="region of interest" description="Disordered" evidence="1">
    <location>
        <begin position="294"/>
        <end position="325"/>
    </location>
</feature>
<dbReference type="OrthoDB" id="8436363at2759"/>
<feature type="compositionally biased region" description="Low complexity" evidence="1">
    <location>
        <begin position="448"/>
        <end position="459"/>
    </location>
</feature>
<evidence type="ECO:0000313" key="2">
    <source>
        <dbReference type="EMBL" id="KAA8915201.1"/>
    </source>
</evidence>
<dbReference type="SUPFAM" id="SSF52047">
    <property type="entry name" value="RNI-like"/>
    <property type="match status" value="1"/>
</dbReference>
<feature type="region of interest" description="Disordered" evidence="1">
    <location>
        <begin position="1097"/>
        <end position="1126"/>
    </location>
</feature>